<proteinExistence type="predicted"/>
<protein>
    <submittedName>
        <fullName evidence="1">Uncharacterized protein</fullName>
    </submittedName>
</protein>
<evidence type="ECO:0000313" key="1">
    <source>
        <dbReference type="EMBL" id="JAH53025.1"/>
    </source>
</evidence>
<accession>A0A0E9TJF3</accession>
<name>A0A0E9TJF3_ANGAN</name>
<organism evidence="1">
    <name type="scientific">Anguilla anguilla</name>
    <name type="common">European freshwater eel</name>
    <name type="synonym">Muraena anguilla</name>
    <dbReference type="NCBI Taxonomy" id="7936"/>
    <lineage>
        <taxon>Eukaryota</taxon>
        <taxon>Metazoa</taxon>
        <taxon>Chordata</taxon>
        <taxon>Craniata</taxon>
        <taxon>Vertebrata</taxon>
        <taxon>Euteleostomi</taxon>
        <taxon>Actinopterygii</taxon>
        <taxon>Neopterygii</taxon>
        <taxon>Teleostei</taxon>
        <taxon>Anguilliformes</taxon>
        <taxon>Anguillidae</taxon>
        <taxon>Anguilla</taxon>
    </lineage>
</organism>
<dbReference type="AlphaFoldDB" id="A0A0E9TJF3"/>
<sequence>MVHAPETWKAQGKKHLHNMKTDIYVHVSVNPCYKINLFL</sequence>
<reference evidence="1" key="2">
    <citation type="journal article" date="2015" name="Fish Shellfish Immunol.">
        <title>Early steps in the European eel (Anguilla anguilla)-Vibrio vulnificus interaction in the gills: Role of the RtxA13 toxin.</title>
        <authorList>
            <person name="Callol A."/>
            <person name="Pajuelo D."/>
            <person name="Ebbesson L."/>
            <person name="Teles M."/>
            <person name="MacKenzie S."/>
            <person name="Amaro C."/>
        </authorList>
    </citation>
    <scope>NUCLEOTIDE SEQUENCE</scope>
</reference>
<reference evidence="1" key="1">
    <citation type="submission" date="2014-11" db="EMBL/GenBank/DDBJ databases">
        <authorList>
            <person name="Amaro Gonzalez C."/>
        </authorList>
    </citation>
    <scope>NUCLEOTIDE SEQUENCE</scope>
</reference>
<dbReference type="EMBL" id="GBXM01055552">
    <property type="protein sequence ID" value="JAH53025.1"/>
    <property type="molecule type" value="Transcribed_RNA"/>
</dbReference>